<name>A0A1Z4J9D0_LEPBY</name>
<dbReference type="Proteomes" id="UP000217895">
    <property type="component" value="Chromosome"/>
</dbReference>
<reference evidence="1 2" key="1">
    <citation type="submission" date="2017-06" db="EMBL/GenBank/DDBJ databases">
        <title>Genome sequencing of cyanobaciteial culture collection at National Institute for Environmental Studies (NIES).</title>
        <authorList>
            <person name="Hirose Y."/>
            <person name="Shimura Y."/>
            <person name="Fujisawa T."/>
            <person name="Nakamura Y."/>
            <person name="Kawachi M."/>
        </authorList>
    </citation>
    <scope>NUCLEOTIDE SEQUENCE [LARGE SCALE GENOMIC DNA]</scope>
    <source>
        <strain evidence="1 2">NIES-2135</strain>
    </source>
</reference>
<dbReference type="AlphaFoldDB" id="A0A1Z4J9D0"/>
<evidence type="ECO:0000313" key="1">
    <source>
        <dbReference type="EMBL" id="BAY53369.1"/>
    </source>
</evidence>
<proteinExistence type="predicted"/>
<sequence>MPNLEMDDPATTVSSPILEPAGLKPFVIHSGRSAALQPISHFAKVIQHHRSDKPNHLLVS</sequence>
<keyword evidence="2" id="KW-1185">Reference proteome</keyword>
<dbReference type="EMBL" id="AP018203">
    <property type="protein sequence ID" value="BAY53369.1"/>
    <property type="molecule type" value="Genomic_DNA"/>
</dbReference>
<organism evidence="1 2">
    <name type="scientific">Leptolyngbya boryana NIES-2135</name>
    <dbReference type="NCBI Taxonomy" id="1973484"/>
    <lineage>
        <taxon>Bacteria</taxon>
        <taxon>Bacillati</taxon>
        <taxon>Cyanobacteriota</taxon>
        <taxon>Cyanophyceae</taxon>
        <taxon>Leptolyngbyales</taxon>
        <taxon>Leptolyngbyaceae</taxon>
        <taxon>Leptolyngbya group</taxon>
        <taxon>Leptolyngbya</taxon>
    </lineage>
</organism>
<protein>
    <submittedName>
        <fullName evidence="1">Uncharacterized protein</fullName>
    </submittedName>
</protein>
<gene>
    <name evidence="1" type="ORF">NIES2135_01730</name>
</gene>
<accession>A0A1Z4J9D0</accession>
<evidence type="ECO:0000313" key="2">
    <source>
        <dbReference type="Proteomes" id="UP000217895"/>
    </source>
</evidence>